<dbReference type="Pfam" id="PF10014">
    <property type="entry name" value="2OG-Fe_Oxy_2"/>
    <property type="match status" value="1"/>
</dbReference>
<sequence length="301" mass="34529">MITEQELSKQLNRTIKSPIRIATLAEIGINTNTFLSYFQPLFENLTDDLYLVKENQIAFLKSVFTEELTAIQKIHQPYFYGETTSEVLQPWLSRLAPPQQELFKLSSTVTRQRSIATFTVEKKGDDYTIERITTDSFTQKVEDFRSWKRVFTQATPEAVEHDLFYSLLQKAFELVIAIHPNIQKLKITAHFMRTITQGVIKGENSPEGMHEDGAPYIISALVVNRKNITGGATQIFEKLEENQELIFNKELALGEFAFQADTGEEKTFGNDLWHYVTPIQPIDITKKGIRDIIGFDIEIID</sequence>
<accession>A0ABM9PN02</accession>
<reference evidence="1 2" key="1">
    <citation type="submission" date="2024-05" db="EMBL/GenBank/DDBJ databases">
        <authorList>
            <person name="Duchaud E."/>
        </authorList>
    </citation>
    <scope>NUCLEOTIDE SEQUENCE [LARGE SCALE GENOMIC DNA]</scope>
    <source>
        <strain evidence="1">Ena-SAMPLE-TAB-13-05-2024-13:56:06:370-140305</strain>
    </source>
</reference>
<keyword evidence="1" id="KW-0223">Dioxygenase</keyword>
<evidence type="ECO:0000313" key="2">
    <source>
        <dbReference type="Proteomes" id="UP001497602"/>
    </source>
</evidence>
<comment type="caution">
    <text evidence="1">The sequence shown here is derived from an EMBL/GenBank/DDBJ whole genome shotgun (WGS) entry which is preliminary data.</text>
</comment>
<dbReference type="RefSeq" id="WP_348738767.1">
    <property type="nucleotide sequence ID" value="NZ_CAXJRC010000022.1"/>
</dbReference>
<gene>
    <name evidence="1" type="ORF">T190115A13A_20392</name>
</gene>
<name>A0ABM9PN02_9FLAO</name>
<proteinExistence type="predicted"/>
<dbReference type="Gene3D" id="2.60.120.620">
    <property type="entry name" value="q2cbj1_9rhob like domain"/>
    <property type="match status" value="1"/>
</dbReference>
<dbReference type="EMBL" id="CAXJRC010000022">
    <property type="protein sequence ID" value="CAL2107112.1"/>
    <property type="molecule type" value="Genomic_DNA"/>
</dbReference>
<dbReference type="Proteomes" id="UP001497602">
    <property type="component" value="Unassembled WGS sequence"/>
</dbReference>
<keyword evidence="2" id="KW-1185">Reference proteome</keyword>
<keyword evidence="1" id="KW-0560">Oxidoreductase</keyword>
<organism evidence="1 2">
    <name type="scientific">Tenacibaculum vairaonense</name>
    <dbReference type="NCBI Taxonomy" id="3137860"/>
    <lineage>
        <taxon>Bacteria</taxon>
        <taxon>Pseudomonadati</taxon>
        <taxon>Bacteroidota</taxon>
        <taxon>Flavobacteriia</taxon>
        <taxon>Flavobacteriales</taxon>
        <taxon>Flavobacteriaceae</taxon>
        <taxon>Tenacibaculum</taxon>
    </lineage>
</organism>
<dbReference type="InterPro" id="IPR018724">
    <property type="entry name" value="2OG-Fe_dioxygenase"/>
</dbReference>
<evidence type="ECO:0000313" key="1">
    <source>
        <dbReference type="EMBL" id="CAL2107112.1"/>
    </source>
</evidence>
<protein>
    <submittedName>
        <fullName evidence="1">2OG-Fe dioxygenase</fullName>
    </submittedName>
</protein>
<dbReference type="GO" id="GO:0051213">
    <property type="term" value="F:dioxygenase activity"/>
    <property type="evidence" value="ECO:0007669"/>
    <property type="project" value="UniProtKB-KW"/>
</dbReference>